<protein>
    <submittedName>
        <fullName evidence="1">Uncharacterized protein</fullName>
    </submittedName>
</protein>
<dbReference type="InParanoid" id="A0A061EV69"/>
<organism evidence="1 2">
    <name type="scientific">Theobroma cacao</name>
    <name type="common">Cacao</name>
    <name type="synonym">Cocoa</name>
    <dbReference type="NCBI Taxonomy" id="3641"/>
    <lineage>
        <taxon>Eukaryota</taxon>
        <taxon>Viridiplantae</taxon>
        <taxon>Streptophyta</taxon>
        <taxon>Embryophyta</taxon>
        <taxon>Tracheophyta</taxon>
        <taxon>Spermatophyta</taxon>
        <taxon>Magnoliopsida</taxon>
        <taxon>eudicotyledons</taxon>
        <taxon>Gunneridae</taxon>
        <taxon>Pentapetalae</taxon>
        <taxon>rosids</taxon>
        <taxon>malvids</taxon>
        <taxon>Malvales</taxon>
        <taxon>Malvaceae</taxon>
        <taxon>Byttnerioideae</taxon>
        <taxon>Theobroma</taxon>
    </lineage>
</organism>
<reference evidence="1 2" key="1">
    <citation type="journal article" date="2013" name="Genome Biol.">
        <title>The genome sequence of the most widely cultivated cacao type and its use to identify candidate genes regulating pod color.</title>
        <authorList>
            <person name="Motamayor J.C."/>
            <person name="Mockaitis K."/>
            <person name="Schmutz J."/>
            <person name="Haiminen N."/>
            <person name="Iii D.L."/>
            <person name="Cornejo O."/>
            <person name="Findley S.D."/>
            <person name="Zheng P."/>
            <person name="Utro F."/>
            <person name="Royaert S."/>
            <person name="Saski C."/>
            <person name="Jenkins J."/>
            <person name="Podicheti R."/>
            <person name="Zhao M."/>
            <person name="Scheffler B.E."/>
            <person name="Stack J.C."/>
            <person name="Feltus F.A."/>
            <person name="Mustiga G.M."/>
            <person name="Amores F."/>
            <person name="Phillips W."/>
            <person name="Marelli J.P."/>
            <person name="May G.D."/>
            <person name="Shapiro H."/>
            <person name="Ma J."/>
            <person name="Bustamante C.D."/>
            <person name="Schnell R.J."/>
            <person name="Main D."/>
            <person name="Gilbert D."/>
            <person name="Parida L."/>
            <person name="Kuhn D.N."/>
        </authorList>
    </citation>
    <scope>NUCLEOTIDE SEQUENCE [LARGE SCALE GENOMIC DNA]</scope>
    <source>
        <strain evidence="2">cv. Matina 1-6</strain>
    </source>
</reference>
<dbReference type="EMBL" id="CM001883">
    <property type="protein sequence ID" value="EOY08307.1"/>
    <property type="molecule type" value="Genomic_DNA"/>
</dbReference>
<dbReference type="Gramene" id="EOY08307">
    <property type="protein sequence ID" value="EOY08307"/>
    <property type="gene ID" value="TCM_022644"/>
</dbReference>
<sequence length="161" mass="17631">MVSGECLGSRNLAMSKMDCQESSNVILCVDSTVQGNFVVLFPNSSKIPDKSVTLDVDYNGNSMLPSSKCVDSAIILWMDNIESNVTDSHPIQLSSKPVECFILSGSKPTVSAVRRRCQIRESIREILFNEAIKDGFGSDNSISDEDIAHRNKIILLEANST</sequence>
<proteinExistence type="predicted"/>
<dbReference type="HOGENOM" id="CLU_1646741_0_0_1"/>
<dbReference type="Proteomes" id="UP000026915">
    <property type="component" value="Chromosome 5"/>
</dbReference>
<evidence type="ECO:0000313" key="2">
    <source>
        <dbReference type="Proteomes" id="UP000026915"/>
    </source>
</evidence>
<name>A0A061EV69_THECC</name>
<evidence type="ECO:0000313" key="1">
    <source>
        <dbReference type="EMBL" id="EOY08307.1"/>
    </source>
</evidence>
<dbReference type="AlphaFoldDB" id="A0A061EV69"/>
<accession>A0A061EV69</accession>
<keyword evidence="2" id="KW-1185">Reference proteome</keyword>
<gene>
    <name evidence="1" type="ORF">TCM_022644</name>
</gene>